<gene>
    <name evidence="1" type="ORF">ACFFV7_53770</name>
</gene>
<dbReference type="InterPro" id="IPR010281">
    <property type="entry name" value="DUF885"/>
</dbReference>
<evidence type="ECO:0000313" key="1">
    <source>
        <dbReference type="EMBL" id="MFB9210138.1"/>
    </source>
</evidence>
<reference evidence="1 2" key="1">
    <citation type="submission" date="2024-09" db="EMBL/GenBank/DDBJ databases">
        <authorList>
            <person name="Sun Q."/>
            <person name="Mori K."/>
        </authorList>
    </citation>
    <scope>NUCLEOTIDE SEQUENCE [LARGE SCALE GENOMIC DNA]</scope>
    <source>
        <strain evidence="1 2">CCM 3426</strain>
    </source>
</reference>
<dbReference type="EMBL" id="JBHMEI010000112">
    <property type="protein sequence ID" value="MFB9210138.1"/>
    <property type="molecule type" value="Genomic_DNA"/>
</dbReference>
<keyword evidence="2" id="KW-1185">Reference proteome</keyword>
<evidence type="ECO:0000313" key="2">
    <source>
        <dbReference type="Proteomes" id="UP001589647"/>
    </source>
</evidence>
<dbReference type="Proteomes" id="UP001589647">
    <property type="component" value="Unassembled WGS sequence"/>
</dbReference>
<dbReference type="RefSeq" id="WP_189653638.1">
    <property type="nucleotide sequence ID" value="NZ_BMRC01000045.1"/>
</dbReference>
<organism evidence="1 2">
    <name type="scientific">Nonomuraea spiralis</name>
    <dbReference type="NCBI Taxonomy" id="46182"/>
    <lineage>
        <taxon>Bacteria</taxon>
        <taxon>Bacillati</taxon>
        <taxon>Actinomycetota</taxon>
        <taxon>Actinomycetes</taxon>
        <taxon>Streptosporangiales</taxon>
        <taxon>Streptosporangiaceae</taxon>
        <taxon>Nonomuraea</taxon>
    </lineage>
</organism>
<protein>
    <submittedName>
        <fullName evidence="1">DUF885 family protein</fullName>
    </submittedName>
</protein>
<name>A0ABV5J1G7_9ACTN</name>
<dbReference type="PANTHER" id="PTHR33361">
    <property type="entry name" value="GLR0591 PROTEIN"/>
    <property type="match status" value="1"/>
</dbReference>
<comment type="caution">
    <text evidence="1">The sequence shown here is derived from an EMBL/GenBank/DDBJ whole genome shotgun (WGS) entry which is preliminary data.</text>
</comment>
<dbReference type="Pfam" id="PF05960">
    <property type="entry name" value="DUF885"/>
    <property type="match status" value="1"/>
</dbReference>
<dbReference type="PANTHER" id="PTHR33361:SF2">
    <property type="entry name" value="DUF885 DOMAIN-CONTAINING PROTEIN"/>
    <property type="match status" value="1"/>
</dbReference>
<proteinExistence type="predicted"/>
<accession>A0ABV5J1G7</accession>
<sequence length="552" mass="59871">MTEGSGLVDVESLGKRYQELRYRTAPTWAHLIGEYSVAGHFEDVSATAEAAELRDLREVAHAAAALARTPDGTPVSLDGAVLAWQAATRADVLEHRFAELDVDPLFGPVTQFPGQVAKLALPSAEVAGALPKKYRGFARNLRDRLERLAAGRAAGRTPVAFAVADTVDRVRKWLHTPLEDDPLLAVDRAARTDHLRAVVGEVVRPALADYANALTWEVAPSARPDERCGLCWLDDGDRVYATLVRSHTTTDLHPDRIHETGLAQVAALDEEYAALGREVFGTSDVPAVMARMRDDPALHFDDAAGLVRAAEVALARATDRAPGWFGRLPRAACAVEAATSGSLGQYMLAPKDGSRGGTFVINVSDPRAWARYEVEALAFHEGVPGHHLQMGLAAELTELSEFRRTTTVTGFLEGWGLYAERLADEMGLYSSPLDRLGMLSFDSLRACRLVIDTGLHAKGWSRQRAKRFLAEHSPLSPGHIDAEVDRYIVTPGQALAYLVGRLEIVRIRREAERRQGAGFDLARFHDVVLGAGQLPLPLLEAHVAAALPGVVG</sequence>